<dbReference type="PANTHER" id="PTHR15813">
    <property type="entry name" value="SORTING NEXIN-22 AND 24"/>
    <property type="match status" value="1"/>
</dbReference>
<dbReference type="InterPro" id="IPR036871">
    <property type="entry name" value="PX_dom_sf"/>
</dbReference>
<reference evidence="9" key="3">
    <citation type="submission" date="2025-09" db="UniProtKB">
        <authorList>
            <consortium name="Ensembl"/>
        </authorList>
    </citation>
    <scope>IDENTIFICATION</scope>
</reference>
<keyword evidence="10" id="KW-1185">Reference proteome</keyword>
<protein>
    <submittedName>
        <fullName evidence="9">Sorting nexin 22</fullName>
    </submittedName>
</protein>
<dbReference type="Pfam" id="PF00787">
    <property type="entry name" value="PX"/>
    <property type="match status" value="1"/>
</dbReference>
<dbReference type="SUPFAM" id="SSF64268">
    <property type="entry name" value="PX domain"/>
    <property type="match status" value="1"/>
</dbReference>
<dbReference type="eggNOG" id="KOG2101">
    <property type="taxonomic scope" value="Eukaryota"/>
</dbReference>
<dbReference type="STRING" id="7918.ENSLOCP00000018470"/>
<dbReference type="EMBL" id="AHAT01004860">
    <property type="status" value="NOT_ANNOTATED_CDS"/>
    <property type="molecule type" value="Genomic_DNA"/>
</dbReference>
<name>W5NCW1_LEPOC</name>
<evidence type="ECO:0000256" key="4">
    <source>
        <dbReference type="ARBA" id="ARBA00022927"/>
    </source>
</evidence>
<evidence type="ECO:0000256" key="6">
    <source>
        <dbReference type="ARBA" id="ARBA00023136"/>
    </source>
</evidence>
<dbReference type="GO" id="GO:0015031">
    <property type="term" value="P:protein transport"/>
    <property type="evidence" value="ECO:0007669"/>
    <property type="project" value="UniProtKB-KW"/>
</dbReference>
<evidence type="ECO:0000256" key="5">
    <source>
        <dbReference type="ARBA" id="ARBA00023121"/>
    </source>
</evidence>
<proteinExistence type="inferred from homology"/>
<dbReference type="PROSITE" id="PS50195">
    <property type="entry name" value="PX"/>
    <property type="match status" value="1"/>
</dbReference>
<dbReference type="GO" id="GO:1901981">
    <property type="term" value="F:phosphatidylinositol phosphate binding"/>
    <property type="evidence" value="ECO:0000318"/>
    <property type="project" value="GO_Central"/>
</dbReference>
<dbReference type="Proteomes" id="UP000018468">
    <property type="component" value="Linkage group LG3"/>
</dbReference>
<dbReference type="Ensembl" id="ENSLOCT00000018502.1">
    <property type="protein sequence ID" value="ENSLOCP00000018470.1"/>
    <property type="gene ID" value="ENSLOCG00000015001.1"/>
</dbReference>
<dbReference type="SMART" id="SM00312">
    <property type="entry name" value="PX"/>
    <property type="match status" value="1"/>
</dbReference>
<evidence type="ECO:0000256" key="2">
    <source>
        <dbReference type="ARBA" id="ARBA00010883"/>
    </source>
</evidence>
<keyword evidence="3" id="KW-0813">Transport</keyword>
<keyword evidence="4" id="KW-0653">Protein transport</keyword>
<keyword evidence="5" id="KW-0446">Lipid-binding</keyword>
<dbReference type="InterPro" id="IPR052467">
    <property type="entry name" value="Sorting_nexin_PX-domain"/>
</dbReference>
<reference evidence="9" key="2">
    <citation type="submission" date="2025-08" db="UniProtKB">
        <authorList>
            <consortium name="Ensembl"/>
        </authorList>
    </citation>
    <scope>IDENTIFICATION</scope>
</reference>
<dbReference type="Gene3D" id="3.30.1520.10">
    <property type="entry name" value="Phox-like domain"/>
    <property type="match status" value="1"/>
</dbReference>
<evidence type="ECO:0000313" key="9">
    <source>
        <dbReference type="Ensembl" id="ENSLOCP00000018470.1"/>
    </source>
</evidence>
<feature type="domain" description="PX" evidence="8">
    <location>
        <begin position="1"/>
        <end position="115"/>
    </location>
</feature>
<organism evidence="9 10">
    <name type="scientific">Lepisosteus oculatus</name>
    <name type="common">Spotted gar</name>
    <dbReference type="NCBI Taxonomy" id="7918"/>
    <lineage>
        <taxon>Eukaryota</taxon>
        <taxon>Metazoa</taxon>
        <taxon>Chordata</taxon>
        <taxon>Craniata</taxon>
        <taxon>Vertebrata</taxon>
        <taxon>Euteleostomi</taxon>
        <taxon>Actinopterygii</taxon>
        <taxon>Neopterygii</taxon>
        <taxon>Holostei</taxon>
        <taxon>Semionotiformes</taxon>
        <taxon>Lepisosteidae</taxon>
        <taxon>Lepisosteus</taxon>
    </lineage>
</organism>
<dbReference type="InterPro" id="IPR001683">
    <property type="entry name" value="PX_dom"/>
</dbReference>
<dbReference type="GO" id="GO:0030659">
    <property type="term" value="C:cytoplasmic vesicle membrane"/>
    <property type="evidence" value="ECO:0007669"/>
    <property type="project" value="UniProtKB-SubCell"/>
</dbReference>
<evidence type="ECO:0000256" key="3">
    <source>
        <dbReference type="ARBA" id="ARBA00022448"/>
    </source>
</evidence>
<dbReference type="PANTHER" id="PTHR15813:SF8">
    <property type="entry name" value="SORTING NEXIN-22"/>
    <property type="match status" value="1"/>
</dbReference>
<dbReference type="AlphaFoldDB" id="W5NCW1"/>
<evidence type="ECO:0000256" key="7">
    <source>
        <dbReference type="ARBA" id="ARBA00023329"/>
    </source>
</evidence>
<accession>W5NCW1</accession>
<evidence type="ECO:0000259" key="8">
    <source>
        <dbReference type="PROSITE" id="PS50195"/>
    </source>
</evidence>
<dbReference type="HOGENOM" id="CLU_117250_1_0_1"/>
<comment type="subcellular location">
    <subcellularLocation>
        <location evidence="1">Cytoplasmic vesicle membrane</location>
        <topology evidence="1">Peripheral membrane protein</topology>
        <orientation evidence="1">Cytoplasmic side</orientation>
    </subcellularLocation>
</comment>
<dbReference type="InParanoid" id="W5NCW1"/>
<evidence type="ECO:0000313" key="10">
    <source>
        <dbReference type="Proteomes" id="UP000018468"/>
    </source>
</evidence>
<sequence>TERSLHIVTVFMPTTKKNVCDCGTSPAVVFRVEVLYNGRKHFILKRHNEFHALHKKLKKILHTPDFPGKRGSNWRQKPLEQRRQELEEYIQGVLQSNEEVPQEMLDFLRVRHFPSVNKTYSLESLSDLPTDDYSCRLLHQRVVGFSKDPYILASSTDFLPNIIVDGVLQGLYPRDVKVSFTLCTKPSSPG</sequence>
<dbReference type="Bgee" id="ENSLOCG00000015001">
    <property type="expression patterns" value="Expressed in mesonephros and 13 other cell types or tissues"/>
</dbReference>
<dbReference type="GeneTree" id="ENSGT00390000001280"/>
<comment type="similarity">
    <text evidence="2">Belongs to the sorting nexin family.</text>
</comment>
<evidence type="ECO:0000256" key="1">
    <source>
        <dbReference type="ARBA" id="ARBA00004180"/>
    </source>
</evidence>
<keyword evidence="7" id="KW-0968">Cytoplasmic vesicle</keyword>
<keyword evidence="6" id="KW-0472">Membrane</keyword>
<reference evidence="10" key="1">
    <citation type="submission" date="2011-12" db="EMBL/GenBank/DDBJ databases">
        <title>The Draft Genome of Lepisosteus oculatus.</title>
        <authorList>
            <consortium name="The Broad Institute Genome Assembly &amp; Analysis Group"/>
            <consortium name="Computational R&amp;D Group"/>
            <consortium name="and Sequencing Platform"/>
            <person name="Di Palma F."/>
            <person name="Alfoldi J."/>
            <person name="Johnson J."/>
            <person name="Berlin A."/>
            <person name="Gnerre S."/>
            <person name="Jaffe D."/>
            <person name="MacCallum I."/>
            <person name="Young S."/>
            <person name="Walker B.J."/>
            <person name="Lander E.S."/>
            <person name="Lindblad-Toh K."/>
        </authorList>
    </citation>
    <scope>NUCLEOTIDE SEQUENCE [LARGE SCALE GENOMIC DNA]</scope>
</reference>
<dbReference type="OMA" id="LTFHCDP"/>